<dbReference type="EnsemblMetazoa" id="XM_038208464.1">
    <property type="protein sequence ID" value="XP_038064392.1"/>
    <property type="gene ID" value="LOC119734864"/>
</dbReference>
<feature type="compositionally biased region" description="Basic and acidic residues" evidence="1">
    <location>
        <begin position="25"/>
        <end position="40"/>
    </location>
</feature>
<organism evidence="3 4">
    <name type="scientific">Patiria miniata</name>
    <name type="common">Bat star</name>
    <name type="synonym">Asterina miniata</name>
    <dbReference type="NCBI Taxonomy" id="46514"/>
    <lineage>
        <taxon>Eukaryota</taxon>
        <taxon>Metazoa</taxon>
        <taxon>Echinodermata</taxon>
        <taxon>Eleutherozoa</taxon>
        <taxon>Asterozoa</taxon>
        <taxon>Asteroidea</taxon>
        <taxon>Valvatacea</taxon>
        <taxon>Valvatida</taxon>
        <taxon>Asterinidae</taxon>
        <taxon>Patiria</taxon>
    </lineage>
</organism>
<evidence type="ECO:0000313" key="3">
    <source>
        <dbReference type="EnsemblMetazoa" id="XP_038048475.1"/>
    </source>
</evidence>
<name>A0A913ZC37_PATMI</name>
<feature type="region of interest" description="Disordered" evidence="1">
    <location>
        <begin position="1"/>
        <end position="115"/>
    </location>
</feature>
<dbReference type="GeneID" id="119722427"/>
<dbReference type="EnsemblMetazoa" id="XM_038192547.1">
    <property type="protein sequence ID" value="XP_038048475.1"/>
    <property type="gene ID" value="LOC119722427"/>
</dbReference>
<feature type="region of interest" description="Disordered" evidence="1">
    <location>
        <begin position="148"/>
        <end position="170"/>
    </location>
</feature>
<dbReference type="PANTHER" id="PTHR22055">
    <property type="entry name" value="28 KDA HEAT- AND ACID-STABLE PHOSPHOPROTEIN PDGF-ASSOCIATED PROTEIN"/>
    <property type="match status" value="1"/>
</dbReference>
<proteinExistence type="predicted"/>
<evidence type="ECO:0000313" key="4">
    <source>
        <dbReference type="Proteomes" id="UP000887568"/>
    </source>
</evidence>
<dbReference type="Pfam" id="PF10252">
    <property type="entry name" value="PP28"/>
    <property type="match status" value="1"/>
</dbReference>
<dbReference type="AlphaFoldDB" id="A0A913ZC37"/>
<keyword evidence="4" id="KW-1185">Reference proteome</keyword>
<feature type="compositionally biased region" description="Basic residues" evidence="1">
    <location>
        <begin position="1"/>
        <end position="16"/>
    </location>
</feature>
<dbReference type="RefSeq" id="XP_038048475.1">
    <property type="nucleotide sequence ID" value="XM_038192547.1"/>
</dbReference>
<reference evidence="3" key="1">
    <citation type="submission" date="2022-11" db="UniProtKB">
        <authorList>
            <consortium name="EnsemblMetazoa"/>
        </authorList>
    </citation>
    <scope>IDENTIFICATION</scope>
</reference>
<protein>
    <recommendedName>
        <fullName evidence="2">Casein kinase substrate phosphoprotein PP28 domain-containing protein</fullName>
    </recommendedName>
</protein>
<dbReference type="Proteomes" id="UP000887568">
    <property type="component" value="Unplaced"/>
</dbReference>
<evidence type="ECO:0000256" key="1">
    <source>
        <dbReference type="SAM" id="MobiDB-lite"/>
    </source>
</evidence>
<feature type="compositionally biased region" description="Basic and acidic residues" evidence="1">
    <location>
        <begin position="104"/>
        <end position="115"/>
    </location>
</feature>
<evidence type="ECO:0000259" key="2">
    <source>
        <dbReference type="Pfam" id="PF10252"/>
    </source>
</evidence>
<feature type="domain" description="Casein kinase substrate phosphoprotein PP28" evidence="2">
    <location>
        <begin position="79"/>
        <end position="159"/>
    </location>
</feature>
<dbReference type="GeneID" id="119734864"/>
<dbReference type="OMA" id="HYAKLTM"/>
<dbReference type="OrthoDB" id="21120at2759"/>
<dbReference type="InterPro" id="IPR019380">
    <property type="entry name" value="Casein_kinase_sb_PP28"/>
</dbReference>
<dbReference type="RefSeq" id="XP_038064392.1">
    <property type="nucleotide sequence ID" value="XM_038208464.1"/>
</dbReference>
<sequence length="170" mass="19119">MPRGGRKGGHKGRSRKFNNPEEIDDQMRAHEWREPAKEGSGDEGTAKQPAKTISDTDSDSDSDEDQGHKGVSHLIAIENPNRVANKMKKASQVDVNESGTAALSRRERKEIEKEEATQRYLKLHREGKTPEAQADLARLAIIRKEREEAAKKREQEKKAKEEAKAAARKK</sequence>
<dbReference type="InterPro" id="IPR039876">
    <property type="entry name" value="HAP28"/>
</dbReference>
<accession>A0A913ZC37</accession>